<evidence type="ECO:0000313" key="2">
    <source>
        <dbReference type="Proteomes" id="UP000310334"/>
    </source>
</evidence>
<protein>
    <submittedName>
        <fullName evidence="1">HEAT repeat domain-containing protein</fullName>
    </submittedName>
</protein>
<dbReference type="OrthoDB" id="2381793at2"/>
<reference evidence="1 2" key="1">
    <citation type="submission" date="2019-04" db="EMBL/GenBank/DDBJ databases">
        <title>Bacillus sediminilitoris sp. nov., isolated from a tidal flat sediment on the East China Sea.</title>
        <authorList>
            <person name="Wei Y."/>
            <person name="Mao H."/>
            <person name="Fang J."/>
        </authorList>
    </citation>
    <scope>NUCLEOTIDE SEQUENCE [LARGE SCALE GENOMIC DNA]</scope>
    <source>
        <strain evidence="1 2">DSL-17</strain>
    </source>
</reference>
<dbReference type="Proteomes" id="UP000310334">
    <property type="component" value="Unassembled WGS sequence"/>
</dbReference>
<evidence type="ECO:0000313" key="1">
    <source>
        <dbReference type="EMBL" id="THF80528.1"/>
    </source>
</evidence>
<dbReference type="SUPFAM" id="SSF48371">
    <property type="entry name" value="ARM repeat"/>
    <property type="match status" value="1"/>
</dbReference>
<dbReference type="InterPro" id="IPR016024">
    <property type="entry name" value="ARM-type_fold"/>
</dbReference>
<proteinExistence type="predicted"/>
<sequence>MTIISKLSSKLGEKTEEGNRNIANECIENPSLLDEIKEGLKSKDKALVGDCAEVLTKIAEVKPELVVPYFDYLIPLLSIKTTRVRWEAIHAISLITPYITEQISKVMPIIKELITTDKSTIVRDYSVQTICNFAESGKKEALAAFPILKDSLLIWDGKHRGRILKGLLSVCKHAPECILEIRGIAEEYIEDNRSGVKKNG</sequence>
<dbReference type="Gene3D" id="1.25.10.10">
    <property type="entry name" value="Leucine-rich Repeat Variant"/>
    <property type="match status" value="1"/>
</dbReference>
<comment type="caution">
    <text evidence="1">The sequence shown here is derived from an EMBL/GenBank/DDBJ whole genome shotgun (WGS) entry which is preliminary data.</text>
</comment>
<dbReference type="EMBL" id="SSNT01000006">
    <property type="protein sequence ID" value="THF80528.1"/>
    <property type="molecule type" value="Genomic_DNA"/>
</dbReference>
<organism evidence="1 2">
    <name type="scientific">Metabacillus sediminilitoris</name>
    <dbReference type="NCBI Taxonomy" id="2567941"/>
    <lineage>
        <taxon>Bacteria</taxon>
        <taxon>Bacillati</taxon>
        <taxon>Bacillota</taxon>
        <taxon>Bacilli</taxon>
        <taxon>Bacillales</taxon>
        <taxon>Bacillaceae</taxon>
        <taxon>Metabacillus</taxon>
    </lineage>
</organism>
<gene>
    <name evidence="1" type="ORF">E6W99_08985</name>
</gene>
<dbReference type="AlphaFoldDB" id="A0A4S4BZ15"/>
<accession>A0A4S4BZ15</accession>
<keyword evidence="2" id="KW-1185">Reference proteome</keyword>
<name>A0A4S4BZ15_9BACI</name>
<dbReference type="InterPro" id="IPR011989">
    <property type="entry name" value="ARM-like"/>
</dbReference>
<dbReference type="RefSeq" id="WP_136353027.1">
    <property type="nucleotide sequence ID" value="NZ_CP046266.1"/>
</dbReference>